<dbReference type="AlphaFoldDB" id="A0A511KJD5"/>
<name>A0A511KJD5_RHOTO</name>
<proteinExistence type="predicted"/>
<keyword evidence="2" id="KW-1133">Transmembrane helix</keyword>
<accession>A0A511KJD5</accession>
<protein>
    <submittedName>
        <fullName evidence="3">Type I phosphodiesterase/nucleotide pyrophosphatase/phosphate transferase family protein</fullName>
    </submittedName>
</protein>
<dbReference type="CDD" id="cd16018">
    <property type="entry name" value="Enpp"/>
    <property type="match status" value="1"/>
</dbReference>
<gene>
    <name evidence="3" type="ORF">Rt10032_c11g4486</name>
</gene>
<keyword evidence="3" id="KW-0808">Transferase</keyword>
<organism evidence="3 4">
    <name type="scientific">Rhodotorula toruloides</name>
    <name type="common">Yeast</name>
    <name type="synonym">Rhodosporidium toruloides</name>
    <dbReference type="NCBI Taxonomy" id="5286"/>
    <lineage>
        <taxon>Eukaryota</taxon>
        <taxon>Fungi</taxon>
        <taxon>Dikarya</taxon>
        <taxon>Basidiomycota</taxon>
        <taxon>Pucciniomycotina</taxon>
        <taxon>Microbotryomycetes</taxon>
        <taxon>Sporidiobolales</taxon>
        <taxon>Sporidiobolaceae</taxon>
        <taxon>Rhodotorula</taxon>
    </lineage>
</organism>
<dbReference type="InterPro" id="IPR017850">
    <property type="entry name" value="Alkaline_phosphatase_core_sf"/>
</dbReference>
<dbReference type="Gene3D" id="3.40.720.10">
    <property type="entry name" value="Alkaline Phosphatase, subunit A"/>
    <property type="match status" value="1"/>
</dbReference>
<evidence type="ECO:0000256" key="1">
    <source>
        <dbReference type="SAM" id="MobiDB-lite"/>
    </source>
</evidence>
<dbReference type="PANTHER" id="PTHR10151">
    <property type="entry name" value="ECTONUCLEOTIDE PYROPHOSPHATASE/PHOSPHODIESTERASE"/>
    <property type="match status" value="1"/>
</dbReference>
<dbReference type="EMBL" id="BJWK01000011">
    <property type="protein sequence ID" value="GEM10469.1"/>
    <property type="molecule type" value="Genomic_DNA"/>
</dbReference>
<dbReference type="GO" id="GO:0047429">
    <property type="term" value="F:nucleoside triphosphate diphosphatase activity"/>
    <property type="evidence" value="ECO:0007669"/>
    <property type="project" value="TreeGrafter"/>
</dbReference>
<feature type="compositionally biased region" description="Basic and acidic residues" evidence="1">
    <location>
        <begin position="26"/>
        <end position="39"/>
    </location>
</feature>
<keyword evidence="2" id="KW-0812">Transmembrane</keyword>
<feature type="transmembrane region" description="Helical" evidence="2">
    <location>
        <begin position="93"/>
        <end position="116"/>
    </location>
</feature>
<evidence type="ECO:0000313" key="4">
    <source>
        <dbReference type="Proteomes" id="UP000321518"/>
    </source>
</evidence>
<dbReference type="PANTHER" id="PTHR10151:SF120">
    <property type="entry name" value="BIS(5'-ADENOSYL)-TRIPHOSPHATASE"/>
    <property type="match status" value="1"/>
</dbReference>
<feature type="compositionally biased region" description="Acidic residues" evidence="1">
    <location>
        <begin position="62"/>
        <end position="72"/>
    </location>
</feature>
<dbReference type="Pfam" id="PF01663">
    <property type="entry name" value="Phosphodiest"/>
    <property type="match status" value="1"/>
</dbReference>
<feature type="region of interest" description="Disordered" evidence="1">
    <location>
        <begin position="1"/>
        <end position="72"/>
    </location>
</feature>
<dbReference type="SUPFAM" id="SSF53649">
    <property type="entry name" value="Alkaline phosphatase-like"/>
    <property type="match status" value="1"/>
</dbReference>
<dbReference type="OrthoDB" id="415411at2759"/>
<dbReference type="FunFam" id="3.30.1360.180:FF:000003">
    <property type="entry name" value="Type I phosphodiesterase/nucleotide pyrophosphatase family protein"/>
    <property type="match status" value="1"/>
</dbReference>
<dbReference type="Gene3D" id="3.30.1360.180">
    <property type="match status" value="1"/>
</dbReference>
<comment type="caution">
    <text evidence="3">The sequence shown here is derived from an EMBL/GenBank/DDBJ whole genome shotgun (WGS) entry which is preliminary data.</text>
</comment>
<dbReference type="GO" id="GO:0016740">
    <property type="term" value="F:transferase activity"/>
    <property type="evidence" value="ECO:0007669"/>
    <property type="project" value="UniProtKB-KW"/>
</dbReference>
<dbReference type="GO" id="GO:0017111">
    <property type="term" value="F:ribonucleoside triphosphate phosphatase activity"/>
    <property type="evidence" value="ECO:0007669"/>
    <property type="project" value="TreeGrafter"/>
</dbReference>
<dbReference type="GO" id="GO:0009141">
    <property type="term" value="P:nucleoside triphosphate metabolic process"/>
    <property type="evidence" value="ECO:0007669"/>
    <property type="project" value="TreeGrafter"/>
</dbReference>
<evidence type="ECO:0000313" key="3">
    <source>
        <dbReference type="EMBL" id="GEM10469.1"/>
    </source>
</evidence>
<sequence>MPLAGASTASLLGRPRDGHVTIPGRLDTELDDKGDGRDEGDVDDDSAVETGRTGLLSGREKDDEDGDAGADDLEEEARRLTGAEEVPKRRRRVIFVPLVLWCCVALGSAILVVLIFRPSVPFLSSSSPSTLPALSASDATYYSGQALSAGVYRPDLAHVAPNPLPSDGKYADVPFAQVGQSWDKSGKTPTWAGGDWGEKELEGGLRGGQGRRWNGTHWWDPTVVLISLDGVRADHLERGLTPHLLNISRKGIRAEYMEPSFPSLTFPNHWTLLTGLYPSAHGIVANDFYDPQLDKEFVYTEPGKSWGSEWWGGEPIWATATKSSLRSAVLMWPGPPVMSDGTKPTYWYPFVDRYHYRKKVKKVAGWLDMDYTHRPHLMTVYLPEVDQVGHKTGPDSRSVAKTLSAVDEFVREVMEEVDRRNVTDVVDVVVVSDHGMAATSNKRLIFLDDILGPSGFASISHNEGWPSAGLLFKPDTDVPAMYKRLKDAADKKGSGFKCYDQGSMPERWHFTGHARISPIYCVPDVGWAITNHHELEVAMNGTYSVKGNHGYDPADASMHAIFVAHGPFASSVKSKTRQRSRLARGKSPIQPIPADPNTLVVPAFKNTEVYGLLARLLGVARDKRAQTNGTSGFWEEYLGPEGEE</sequence>
<evidence type="ECO:0000256" key="2">
    <source>
        <dbReference type="SAM" id="Phobius"/>
    </source>
</evidence>
<dbReference type="Proteomes" id="UP000321518">
    <property type="component" value="Unassembled WGS sequence"/>
</dbReference>
<reference evidence="3 4" key="1">
    <citation type="submission" date="2019-07" db="EMBL/GenBank/DDBJ databases">
        <title>Rhodotorula toruloides NBRC10032 genome sequencing.</title>
        <authorList>
            <person name="Shida Y."/>
            <person name="Takaku H."/>
            <person name="Ogasawara W."/>
            <person name="Mori K."/>
        </authorList>
    </citation>
    <scope>NUCLEOTIDE SEQUENCE [LARGE SCALE GENOMIC DNA]</scope>
    <source>
        <strain evidence="3 4">NBRC10032</strain>
    </source>
</reference>
<dbReference type="InterPro" id="IPR002591">
    <property type="entry name" value="Phosphodiest/P_Trfase"/>
</dbReference>
<keyword evidence="2" id="KW-0472">Membrane</keyword>